<dbReference type="PROSITE" id="PS50090">
    <property type="entry name" value="MYB_LIKE"/>
    <property type="match status" value="1"/>
</dbReference>
<dbReference type="OrthoDB" id="2143914at2759"/>
<dbReference type="PROSITE" id="PS51294">
    <property type="entry name" value="HTH_MYB"/>
    <property type="match status" value="1"/>
</dbReference>
<dbReference type="eggNOG" id="ENOG502S97Y">
    <property type="taxonomic scope" value="Eukaryota"/>
</dbReference>
<protein>
    <submittedName>
        <fullName evidence="4">Uncharacterized protein</fullName>
    </submittedName>
</protein>
<name>G3AIW0_SPAPN</name>
<evidence type="ECO:0000259" key="3">
    <source>
        <dbReference type="PROSITE" id="PS51294"/>
    </source>
</evidence>
<evidence type="ECO:0000313" key="5">
    <source>
        <dbReference type="Proteomes" id="UP000000709"/>
    </source>
</evidence>
<dbReference type="InterPro" id="IPR001005">
    <property type="entry name" value="SANT/Myb"/>
</dbReference>
<dbReference type="SMART" id="SM00717">
    <property type="entry name" value="SANT"/>
    <property type="match status" value="1"/>
</dbReference>
<feature type="region of interest" description="Disordered" evidence="1">
    <location>
        <begin position="136"/>
        <end position="173"/>
    </location>
</feature>
<organism evidence="5">
    <name type="scientific">Spathaspora passalidarum (strain NRRL Y-27907 / 11-Y1)</name>
    <dbReference type="NCBI Taxonomy" id="619300"/>
    <lineage>
        <taxon>Eukaryota</taxon>
        <taxon>Fungi</taxon>
        <taxon>Dikarya</taxon>
        <taxon>Ascomycota</taxon>
        <taxon>Saccharomycotina</taxon>
        <taxon>Pichiomycetes</taxon>
        <taxon>Debaryomycetaceae</taxon>
        <taxon>Spathaspora</taxon>
    </lineage>
</organism>
<keyword evidence="5" id="KW-1185">Reference proteome</keyword>
<dbReference type="KEGG" id="spaa:SPAPADRAFT_48888"/>
<feature type="compositionally biased region" description="Low complexity" evidence="1">
    <location>
        <begin position="136"/>
        <end position="146"/>
    </location>
</feature>
<feature type="region of interest" description="Disordered" evidence="1">
    <location>
        <begin position="1"/>
        <end position="52"/>
    </location>
</feature>
<evidence type="ECO:0000313" key="4">
    <source>
        <dbReference type="EMBL" id="EGW33771.1"/>
    </source>
</evidence>
<evidence type="ECO:0000256" key="1">
    <source>
        <dbReference type="SAM" id="MobiDB-lite"/>
    </source>
</evidence>
<dbReference type="RefSeq" id="XP_007373355.1">
    <property type="nucleotide sequence ID" value="XM_007373293.1"/>
</dbReference>
<accession>G3AIW0</accession>
<feature type="region of interest" description="Disordered" evidence="1">
    <location>
        <begin position="65"/>
        <end position="85"/>
    </location>
</feature>
<dbReference type="GeneID" id="18871280"/>
<dbReference type="EMBL" id="GL996500">
    <property type="protein sequence ID" value="EGW33771.1"/>
    <property type="molecule type" value="Genomic_DNA"/>
</dbReference>
<feature type="domain" description="Myb-like" evidence="2">
    <location>
        <begin position="288"/>
        <end position="338"/>
    </location>
</feature>
<feature type="compositionally biased region" description="Polar residues" evidence="1">
    <location>
        <begin position="26"/>
        <end position="52"/>
    </location>
</feature>
<feature type="domain" description="HTH myb-type" evidence="3">
    <location>
        <begin position="288"/>
        <end position="342"/>
    </location>
</feature>
<dbReference type="CDD" id="cd00167">
    <property type="entry name" value="SANT"/>
    <property type="match status" value="1"/>
</dbReference>
<dbReference type="Proteomes" id="UP000000709">
    <property type="component" value="Unassembled WGS sequence"/>
</dbReference>
<evidence type="ECO:0000259" key="2">
    <source>
        <dbReference type="PROSITE" id="PS50090"/>
    </source>
</evidence>
<dbReference type="SUPFAM" id="SSF46689">
    <property type="entry name" value="Homeodomain-like"/>
    <property type="match status" value="1"/>
</dbReference>
<dbReference type="AlphaFoldDB" id="G3AIW0"/>
<dbReference type="HOGENOM" id="CLU_727939_0_0_1"/>
<dbReference type="InterPro" id="IPR009057">
    <property type="entry name" value="Homeodomain-like_sf"/>
</dbReference>
<gene>
    <name evidence="4" type="ORF">SPAPADRAFT_48888</name>
</gene>
<dbReference type="InParanoid" id="G3AIW0"/>
<feature type="compositionally biased region" description="Low complexity" evidence="1">
    <location>
        <begin position="65"/>
        <end position="80"/>
    </location>
</feature>
<dbReference type="Gene3D" id="1.10.10.60">
    <property type="entry name" value="Homeodomain-like"/>
    <property type="match status" value="1"/>
</dbReference>
<sequence length="380" mass="42490">MTDIASQTFGPCYLDRQSSRDEDTTPENSPTTINDVPSVSSEPPNRLYSSSEVSLPSLINKSSSYHYSPAPSLSSSTPSSIGQQIPNTSLATLQPQSQLQSRQQYQQYFPAKSLIDGYPHVSSTLSEYSLESRSYQSSTTSSLPPIAIGPPPPITHNYSQPFPRPATQPVAQYSQPVRQLPEPRQYPIVMATGIPSFTNIQHNNVQTPNNQPTYVNSGYEYRTQYVPIPSIPQLNSTPPSQTQLPGSPIGTLAPVDTRHIYYSNFSSGINRYNTLQSRIKAKAPVTKRKTKQLTTWTQSEDELLRGLKEVQKLGWREISTFFHERTPNACEFRWRRIIRSLNTTTNAVGKTSPKTRKSPMLIKSSKNQMTAVTNIDYLLN</sequence>
<dbReference type="Pfam" id="PF13921">
    <property type="entry name" value="Myb_DNA-bind_6"/>
    <property type="match status" value="1"/>
</dbReference>
<dbReference type="InterPro" id="IPR017930">
    <property type="entry name" value="Myb_dom"/>
</dbReference>
<reference evidence="4 5" key="1">
    <citation type="journal article" date="2011" name="Proc. Natl. Acad. Sci. U.S.A.">
        <title>Comparative genomics of xylose-fermenting fungi for enhanced biofuel production.</title>
        <authorList>
            <person name="Wohlbach D.J."/>
            <person name="Kuo A."/>
            <person name="Sato T.K."/>
            <person name="Potts K.M."/>
            <person name="Salamov A.A."/>
            <person name="LaButti K.M."/>
            <person name="Sun H."/>
            <person name="Clum A."/>
            <person name="Pangilinan J.L."/>
            <person name="Lindquist E.A."/>
            <person name="Lucas S."/>
            <person name="Lapidus A."/>
            <person name="Jin M."/>
            <person name="Gunawan C."/>
            <person name="Balan V."/>
            <person name="Dale B.E."/>
            <person name="Jeffries T.W."/>
            <person name="Zinkel R."/>
            <person name="Barry K.W."/>
            <person name="Grigoriev I.V."/>
            <person name="Gasch A.P."/>
        </authorList>
    </citation>
    <scope>NUCLEOTIDE SEQUENCE [LARGE SCALE GENOMIC DNA]</scope>
    <source>
        <strain evidence="5">NRRL Y-27907 / 11-Y1</strain>
    </source>
</reference>
<proteinExistence type="predicted"/>